<proteinExistence type="predicted"/>
<evidence type="ECO:0000313" key="2">
    <source>
        <dbReference type="Proteomes" id="UP000305282"/>
    </source>
</evidence>
<evidence type="ECO:0000313" key="1">
    <source>
        <dbReference type="EMBL" id="THJ74446.1"/>
    </source>
</evidence>
<feature type="non-terminal residue" evidence="1">
    <location>
        <position position="52"/>
    </location>
</feature>
<organism evidence="1 2">
    <name type="scientific">Candidatus Frankia alpina</name>
    <dbReference type="NCBI Taxonomy" id="2699483"/>
    <lineage>
        <taxon>Bacteria</taxon>
        <taxon>Bacillati</taxon>
        <taxon>Actinomycetota</taxon>
        <taxon>Actinomycetes</taxon>
        <taxon>Frankiales</taxon>
        <taxon>Frankiaceae</taxon>
        <taxon>Frankia</taxon>
    </lineage>
</organism>
<keyword evidence="2" id="KW-1185">Reference proteome</keyword>
<keyword evidence="1" id="KW-0808">Transferase</keyword>
<comment type="caution">
    <text evidence="1">The sequence shown here is derived from an EMBL/GenBank/DDBJ whole genome shotgun (WGS) entry which is preliminary data.</text>
</comment>
<dbReference type="GO" id="GO:0032259">
    <property type="term" value="P:methylation"/>
    <property type="evidence" value="ECO:0007669"/>
    <property type="project" value="UniProtKB-KW"/>
</dbReference>
<sequence length="52" mass="5552">MGMGRMRYDEPAAAAFRTGRHVPVDGLAHWRAAVARHLAPRPGMALLDLGAG</sequence>
<keyword evidence="1" id="KW-0489">Methyltransferase</keyword>
<reference evidence="1 2" key="1">
    <citation type="submission" date="2019-04" db="EMBL/GenBank/DDBJ databases">
        <title>Draft genome sequences for three unisolated Alnus-infective Frankia Sp+ strains, AgTrS, AiOr and AvVan, the first sequenced Frankia strains able to sporulate in-planta.</title>
        <authorList>
            <person name="Bethencourt L."/>
            <person name="Vautrin F."/>
            <person name="Taib N."/>
            <person name="Dubost A."/>
            <person name="Castro-Garcia L."/>
            <person name="Imbaud O."/>
            <person name="Abrouk D."/>
            <person name="Fournier P."/>
            <person name="Briolay J."/>
            <person name="Nguyen A."/>
            <person name="Normand P."/>
            <person name="Fernandez M.P."/>
            <person name="Brochier-Armanet C."/>
            <person name="Herrera-Belaroussi A."/>
        </authorList>
    </citation>
    <scope>NUCLEOTIDE SEQUENCE [LARGE SCALE GENOMIC DNA]</scope>
    <source>
        <strain evidence="1 2">AvVan</strain>
    </source>
</reference>
<gene>
    <name evidence="1" type="ORF">E7Y31_11430</name>
</gene>
<dbReference type="GO" id="GO:0008168">
    <property type="term" value="F:methyltransferase activity"/>
    <property type="evidence" value="ECO:0007669"/>
    <property type="project" value="UniProtKB-KW"/>
</dbReference>
<dbReference type="EMBL" id="SSXH01000242">
    <property type="protein sequence ID" value="THJ74446.1"/>
    <property type="molecule type" value="Genomic_DNA"/>
</dbReference>
<name>A0A4S5EQ87_9ACTN</name>
<accession>A0A4S5EQ87</accession>
<dbReference type="AlphaFoldDB" id="A0A4S5EQ87"/>
<protein>
    <submittedName>
        <fullName evidence="1">SAM-dependent methyltransferase</fullName>
    </submittedName>
</protein>
<dbReference type="Proteomes" id="UP000305282">
    <property type="component" value="Unassembled WGS sequence"/>
</dbReference>